<dbReference type="GeneID" id="37029212"/>
<dbReference type="PRINTS" id="PR00448">
    <property type="entry name" value="NSFATTACHMNT"/>
</dbReference>
<protein>
    <submittedName>
        <fullName evidence="8">Putative SEC17-transport vesicle fusion protein</fullName>
    </submittedName>
</protein>
<keyword evidence="3 7" id="KW-0813">Transport</keyword>
<sequence>MASSSPEELLKTAEKRAQSTGGFFSFGSSSTKLEEAAELYKAAANKFRAANRFDDAGHAFMKAAETEIKAGETDYAANTFFEASKCFKMTRPELAVTSLTRCRQILIEKGRFRQAADREKGIAELYKNEAHDPEKALQSYEQAAEWYIQEGAAATASGCYREAAQLATDVGDYKRAIERWEQVAQMSLDSNLTRYSVKDYYLNAGLCYLALPDYVACGNAMGFYAQQDPSFPTTMEGRFLHSVLESCEQGDVNVFDERVQDYDRTKRLVGWQASLLRNVRKGIMEEPDLS</sequence>
<evidence type="ECO:0000313" key="9">
    <source>
        <dbReference type="Proteomes" id="UP000245884"/>
    </source>
</evidence>
<dbReference type="Pfam" id="PF14938">
    <property type="entry name" value="SNAP"/>
    <property type="match status" value="1"/>
</dbReference>
<comment type="similarity">
    <text evidence="2 7">Belongs to the SNAP family.</text>
</comment>
<dbReference type="PANTHER" id="PTHR13768">
    <property type="entry name" value="SOLUBLE NSF ATTACHMENT PROTEIN SNAP"/>
    <property type="match status" value="1"/>
</dbReference>
<dbReference type="InterPro" id="IPR000744">
    <property type="entry name" value="NSF_attach"/>
</dbReference>
<dbReference type="GO" id="GO:0005483">
    <property type="term" value="F:soluble NSF attachment protein activity"/>
    <property type="evidence" value="ECO:0007669"/>
    <property type="project" value="UniProtKB-ARBA"/>
</dbReference>
<reference evidence="8 9" key="1">
    <citation type="journal article" date="2018" name="Mol. Biol. Evol.">
        <title>Broad Genomic Sampling Reveals a Smut Pathogenic Ancestry of the Fungal Clade Ustilaginomycotina.</title>
        <authorList>
            <person name="Kijpornyongpan T."/>
            <person name="Mondo S.J."/>
            <person name="Barry K."/>
            <person name="Sandor L."/>
            <person name="Lee J."/>
            <person name="Lipzen A."/>
            <person name="Pangilinan J."/>
            <person name="LaButti K."/>
            <person name="Hainaut M."/>
            <person name="Henrissat B."/>
            <person name="Grigoriev I.V."/>
            <person name="Spatafora J.W."/>
            <person name="Aime M.C."/>
        </authorList>
    </citation>
    <scope>NUCLEOTIDE SEQUENCE [LARGE SCALE GENOMIC DNA]</scope>
    <source>
        <strain evidence="8 9">MCA 5214</strain>
    </source>
</reference>
<dbReference type="AlphaFoldDB" id="A0A316UUN5"/>
<dbReference type="InterPro" id="IPR011990">
    <property type="entry name" value="TPR-like_helical_dom_sf"/>
</dbReference>
<keyword evidence="9" id="KW-1185">Reference proteome</keyword>
<dbReference type="FunFam" id="1.25.40.10:FF:000049">
    <property type="entry name" value="Alpha-soluble NSF attachment protein-like"/>
    <property type="match status" value="1"/>
</dbReference>
<comment type="function">
    <text evidence="7">Required for vesicular transport between the endoplasmic reticulum and the Golgi apparatus.</text>
</comment>
<dbReference type="Proteomes" id="UP000245884">
    <property type="component" value="Unassembled WGS sequence"/>
</dbReference>
<evidence type="ECO:0000256" key="6">
    <source>
        <dbReference type="ARBA" id="ARBA00023136"/>
    </source>
</evidence>
<proteinExistence type="inferred from homology"/>
<comment type="subcellular location">
    <subcellularLocation>
        <location evidence="1 7">Membrane</location>
        <topology evidence="1 7">Peripheral membrane protein</topology>
    </subcellularLocation>
</comment>
<dbReference type="Gene3D" id="1.25.40.10">
    <property type="entry name" value="Tetratricopeptide repeat domain"/>
    <property type="match status" value="1"/>
</dbReference>
<gene>
    <name evidence="8" type="ORF">BDZ90DRAFT_241329</name>
</gene>
<dbReference type="EMBL" id="KZ819670">
    <property type="protein sequence ID" value="PWN26825.1"/>
    <property type="molecule type" value="Genomic_DNA"/>
</dbReference>
<evidence type="ECO:0000256" key="4">
    <source>
        <dbReference type="ARBA" id="ARBA00022892"/>
    </source>
</evidence>
<keyword evidence="6 7" id="KW-0472">Membrane</keyword>
<dbReference type="GO" id="GO:0006886">
    <property type="term" value="P:intracellular protein transport"/>
    <property type="evidence" value="ECO:0007669"/>
    <property type="project" value="UniProtKB-UniRule"/>
</dbReference>
<evidence type="ECO:0000256" key="2">
    <source>
        <dbReference type="ARBA" id="ARBA00010050"/>
    </source>
</evidence>
<evidence type="ECO:0000256" key="1">
    <source>
        <dbReference type="ARBA" id="ARBA00004170"/>
    </source>
</evidence>
<dbReference type="GO" id="GO:0031201">
    <property type="term" value="C:SNARE complex"/>
    <property type="evidence" value="ECO:0007669"/>
    <property type="project" value="TreeGrafter"/>
</dbReference>
<organism evidence="8 9">
    <name type="scientific">Jaminaea rosea</name>
    <dbReference type="NCBI Taxonomy" id="1569628"/>
    <lineage>
        <taxon>Eukaryota</taxon>
        <taxon>Fungi</taxon>
        <taxon>Dikarya</taxon>
        <taxon>Basidiomycota</taxon>
        <taxon>Ustilaginomycotina</taxon>
        <taxon>Exobasidiomycetes</taxon>
        <taxon>Microstromatales</taxon>
        <taxon>Microstromatales incertae sedis</taxon>
        <taxon>Jaminaea</taxon>
    </lineage>
</organism>
<dbReference type="RefSeq" id="XP_025361437.1">
    <property type="nucleotide sequence ID" value="XM_025507389.1"/>
</dbReference>
<dbReference type="CDD" id="cd15832">
    <property type="entry name" value="SNAP"/>
    <property type="match status" value="1"/>
</dbReference>
<evidence type="ECO:0000256" key="7">
    <source>
        <dbReference type="RuleBase" id="RU367013"/>
    </source>
</evidence>
<accession>A0A316UUN5</accession>
<dbReference type="GO" id="GO:0035494">
    <property type="term" value="P:SNARE complex disassembly"/>
    <property type="evidence" value="ECO:0007669"/>
    <property type="project" value="TreeGrafter"/>
</dbReference>
<dbReference type="PANTHER" id="PTHR13768:SF8">
    <property type="entry name" value="ALPHA-SOLUBLE NSF ATTACHMENT PROTEIN"/>
    <property type="match status" value="1"/>
</dbReference>
<evidence type="ECO:0000256" key="5">
    <source>
        <dbReference type="ARBA" id="ARBA00022927"/>
    </source>
</evidence>
<name>A0A316UUN5_9BASI</name>
<dbReference type="GO" id="GO:0005774">
    <property type="term" value="C:vacuolar membrane"/>
    <property type="evidence" value="ECO:0007669"/>
    <property type="project" value="TreeGrafter"/>
</dbReference>
<dbReference type="OrthoDB" id="9984275at2759"/>
<keyword evidence="5 7" id="KW-0653">Protein transport</keyword>
<dbReference type="GO" id="GO:0019905">
    <property type="term" value="F:syntaxin binding"/>
    <property type="evidence" value="ECO:0007669"/>
    <property type="project" value="TreeGrafter"/>
</dbReference>
<dbReference type="STRING" id="1569628.A0A316UUN5"/>
<evidence type="ECO:0000256" key="3">
    <source>
        <dbReference type="ARBA" id="ARBA00022448"/>
    </source>
</evidence>
<keyword evidence="4 7" id="KW-0931">ER-Golgi transport</keyword>
<evidence type="ECO:0000313" key="8">
    <source>
        <dbReference type="EMBL" id="PWN26825.1"/>
    </source>
</evidence>
<feature type="non-terminal residue" evidence="8">
    <location>
        <position position="290"/>
    </location>
</feature>
<dbReference type="SUPFAM" id="SSF48452">
    <property type="entry name" value="TPR-like"/>
    <property type="match status" value="1"/>
</dbReference>